<dbReference type="Gene3D" id="1.10.10.10">
    <property type="entry name" value="Winged helix-like DNA-binding domain superfamily/Winged helix DNA-binding domain"/>
    <property type="match status" value="1"/>
</dbReference>
<feature type="domain" description="Sleeping Beauty transposase HTH" evidence="1">
    <location>
        <begin position="1"/>
        <end position="33"/>
    </location>
</feature>
<dbReference type="EMBL" id="JAGTTL010000013">
    <property type="protein sequence ID" value="KAK6313673.1"/>
    <property type="molecule type" value="Genomic_DNA"/>
</dbReference>
<organism evidence="2 3">
    <name type="scientific">Coregonus suidteri</name>
    <dbReference type="NCBI Taxonomy" id="861788"/>
    <lineage>
        <taxon>Eukaryota</taxon>
        <taxon>Metazoa</taxon>
        <taxon>Chordata</taxon>
        <taxon>Craniata</taxon>
        <taxon>Vertebrata</taxon>
        <taxon>Euteleostomi</taxon>
        <taxon>Actinopterygii</taxon>
        <taxon>Neopterygii</taxon>
        <taxon>Teleostei</taxon>
        <taxon>Protacanthopterygii</taxon>
        <taxon>Salmoniformes</taxon>
        <taxon>Salmonidae</taxon>
        <taxon>Coregoninae</taxon>
        <taxon>Coregonus</taxon>
    </lineage>
</organism>
<dbReference type="InterPro" id="IPR057667">
    <property type="entry name" value="HTH_SB"/>
</dbReference>
<dbReference type="InterPro" id="IPR036388">
    <property type="entry name" value="WH-like_DNA-bd_sf"/>
</dbReference>
<sequence length="111" mass="12460">MAKTKELSRDVRDKIVDLHEAGMGYKTIAKQLEAVGVTLENRIGGRCWYIAVVRPTLPPSRQWSFITASAPPRADETINTSKSWQADTNRQLYRTDYLVTDHSAVAHSDSV</sequence>
<reference evidence="2 3" key="1">
    <citation type="submission" date="2021-04" db="EMBL/GenBank/DDBJ databases">
        <authorList>
            <person name="De Guttry C."/>
            <person name="Zahm M."/>
            <person name="Klopp C."/>
            <person name="Cabau C."/>
            <person name="Louis A."/>
            <person name="Berthelot C."/>
            <person name="Parey E."/>
            <person name="Roest Crollius H."/>
            <person name="Montfort J."/>
            <person name="Robinson-Rechavi M."/>
            <person name="Bucao C."/>
            <person name="Bouchez O."/>
            <person name="Gislard M."/>
            <person name="Lluch J."/>
            <person name="Milhes M."/>
            <person name="Lampietro C."/>
            <person name="Lopez Roques C."/>
            <person name="Donnadieu C."/>
            <person name="Braasch I."/>
            <person name="Desvignes T."/>
            <person name="Postlethwait J."/>
            <person name="Bobe J."/>
            <person name="Wedekind C."/>
            <person name="Guiguen Y."/>
        </authorList>
    </citation>
    <scope>NUCLEOTIDE SEQUENCE [LARGE SCALE GENOMIC DNA]</scope>
    <source>
        <strain evidence="2">Cs_M1</strain>
        <tissue evidence="2">Blood</tissue>
    </source>
</reference>
<evidence type="ECO:0000313" key="2">
    <source>
        <dbReference type="EMBL" id="KAK6313673.1"/>
    </source>
</evidence>
<protein>
    <recommendedName>
        <fullName evidence="1">Sleeping Beauty transposase HTH domain-containing protein</fullName>
    </recommendedName>
</protein>
<accession>A0AAN8LND3</accession>
<comment type="caution">
    <text evidence="2">The sequence shown here is derived from an EMBL/GenBank/DDBJ whole genome shotgun (WGS) entry which is preliminary data.</text>
</comment>
<keyword evidence="3" id="KW-1185">Reference proteome</keyword>
<dbReference type="AlphaFoldDB" id="A0AAN8LND3"/>
<proteinExistence type="predicted"/>
<dbReference type="Pfam" id="PF25787">
    <property type="entry name" value="HTH_SB"/>
    <property type="match status" value="1"/>
</dbReference>
<name>A0AAN8LND3_9TELE</name>
<evidence type="ECO:0000259" key="1">
    <source>
        <dbReference type="Pfam" id="PF25787"/>
    </source>
</evidence>
<gene>
    <name evidence="2" type="ORF">J4Q44_G00151320</name>
</gene>
<dbReference type="Proteomes" id="UP001356427">
    <property type="component" value="Unassembled WGS sequence"/>
</dbReference>
<evidence type="ECO:0000313" key="3">
    <source>
        <dbReference type="Proteomes" id="UP001356427"/>
    </source>
</evidence>